<dbReference type="WBParaSite" id="Csp11.Scaffold629.g12992.t2">
    <property type="protein sequence ID" value="Csp11.Scaffold629.g12992.t2"/>
    <property type="gene ID" value="Csp11.Scaffold629.g12992"/>
</dbReference>
<evidence type="ECO:0000256" key="1">
    <source>
        <dbReference type="SAM" id="Phobius"/>
    </source>
</evidence>
<dbReference type="STRING" id="1561998.A0A1I7TY89"/>
<feature type="transmembrane region" description="Helical" evidence="1">
    <location>
        <begin position="143"/>
        <end position="169"/>
    </location>
</feature>
<keyword evidence="1" id="KW-0472">Membrane</keyword>
<dbReference type="Proteomes" id="UP000095282">
    <property type="component" value="Unplaced"/>
</dbReference>
<feature type="transmembrane region" description="Helical" evidence="1">
    <location>
        <begin position="99"/>
        <end position="123"/>
    </location>
</feature>
<keyword evidence="2" id="KW-1185">Reference proteome</keyword>
<sequence>MSHSEEKQLNVQLFRAITVYHFMSLLFFISDFFYIRIPLSGLITSWCASIEPSGYLIIIPIISYYINYAVMLMPFLVSVIRIVLIIFPQNHKTISNAFALLFNTFFWLFASLITNSILIIKLIYLKFTLSKNDKSNVSHKAEISLTLTTISMTFSYLTNAMIALGGMFFHEQAMHFIVIRPFANDLDFCMVPWIFYLTHPAFKKSSSNRIFQSSPDRVHS</sequence>
<keyword evidence="1" id="KW-1133">Transmembrane helix</keyword>
<organism evidence="2 3">
    <name type="scientific">Caenorhabditis tropicalis</name>
    <dbReference type="NCBI Taxonomy" id="1561998"/>
    <lineage>
        <taxon>Eukaryota</taxon>
        <taxon>Metazoa</taxon>
        <taxon>Ecdysozoa</taxon>
        <taxon>Nematoda</taxon>
        <taxon>Chromadorea</taxon>
        <taxon>Rhabditida</taxon>
        <taxon>Rhabditina</taxon>
        <taxon>Rhabditomorpha</taxon>
        <taxon>Rhabditoidea</taxon>
        <taxon>Rhabditidae</taxon>
        <taxon>Peloderinae</taxon>
        <taxon>Caenorhabditis</taxon>
    </lineage>
</organism>
<feature type="transmembrane region" description="Helical" evidence="1">
    <location>
        <begin position="12"/>
        <end position="35"/>
    </location>
</feature>
<proteinExistence type="predicted"/>
<evidence type="ECO:0000313" key="2">
    <source>
        <dbReference type="Proteomes" id="UP000095282"/>
    </source>
</evidence>
<protein>
    <submittedName>
        <fullName evidence="3">Acyl_transf_3 domain-containing protein</fullName>
    </submittedName>
</protein>
<evidence type="ECO:0000313" key="3">
    <source>
        <dbReference type="WBParaSite" id="Csp11.Scaffold629.g12992.t2"/>
    </source>
</evidence>
<dbReference type="PANTHER" id="PTHR46045">
    <property type="entry name" value="SERPENTINE RECEPTOR, CLASS U-RELATED"/>
    <property type="match status" value="1"/>
</dbReference>
<dbReference type="Pfam" id="PF10322">
    <property type="entry name" value="7TM_GPCR_Sru"/>
    <property type="match status" value="1"/>
</dbReference>
<dbReference type="InterPro" id="IPR003839">
    <property type="entry name" value="7TM_GPCR_serpentine_rcpt_Sru"/>
</dbReference>
<reference evidence="3" key="1">
    <citation type="submission" date="2016-11" db="UniProtKB">
        <authorList>
            <consortium name="WormBaseParasite"/>
        </authorList>
    </citation>
    <scope>IDENTIFICATION</scope>
</reference>
<dbReference type="PANTHER" id="PTHR46045:SF7">
    <property type="entry name" value="SERPENTINE RECEPTOR, CLASS U"/>
    <property type="match status" value="1"/>
</dbReference>
<name>A0A1I7TY89_9PELO</name>
<dbReference type="AlphaFoldDB" id="A0A1I7TY89"/>
<accession>A0A1I7TY89</accession>
<keyword evidence="1" id="KW-0812">Transmembrane</keyword>